<organism evidence="1 2">
    <name type="scientific">Colletotrichum navitas</name>
    <dbReference type="NCBI Taxonomy" id="681940"/>
    <lineage>
        <taxon>Eukaryota</taxon>
        <taxon>Fungi</taxon>
        <taxon>Dikarya</taxon>
        <taxon>Ascomycota</taxon>
        <taxon>Pezizomycotina</taxon>
        <taxon>Sordariomycetes</taxon>
        <taxon>Hypocreomycetidae</taxon>
        <taxon>Glomerellales</taxon>
        <taxon>Glomerellaceae</taxon>
        <taxon>Colletotrichum</taxon>
        <taxon>Colletotrichum graminicola species complex</taxon>
    </lineage>
</organism>
<dbReference type="Proteomes" id="UP001230504">
    <property type="component" value="Unassembled WGS sequence"/>
</dbReference>
<evidence type="ECO:0000313" key="1">
    <source>
        <dbReference type="EMBL" id="KAK1594111.1"/>
    </source>
</evidence>
<dbReference type="RefSeq" id="XP_060415332.1">
    <property type="nucleotide sequence ID" value="XM_060557513.1"/>
</dbReference>
<proteinExistence type="predicted"/>
<accession>A0AAD8V6Z4</accession>
<dbReference type="SUPFAM" id="SSF51430">
    <property type="entry name" value="NAD(P)-linked oxidoreductase"/>
    <property type="match status" value="1"/>
</dbReference>
<dbReference type="AlphaFoldDB" id="A0AAD8V6Z4"/>
<evidence type="ECO:0000313" key="2">
    <source>
        <dbReference type="Proteomes" id="UP001230504"/>
    </source>
</evidence>
<keyword evidence="2" id="KW-1185">Reference proteome</keyword>
<dbReference type="GeneID" id="85441753"/>
<protein>
    <submittedName>
        <fullName evidence="1">Uncharacterized protein</fullName>
    </submittedName>
</protein>
<sequence length="70" mass="7607">MAGSSQQNPLPTFHDPGVDFIDITEVYVDGESETITSHLTGGQPRNNVFLYCNTPLKTTSFTHPVVSPSL</sequence>
<dbReference type="EMBL" id="JAHLJV010000021">
    <property type="protein sequence ID" value="KAK1594111.1"/>
    <property type="molecule type" value="Genomic_DNA"/>
</dbReference>
<reference evidence="1" key="1">
    <citation type="submission" date="2021-06" db="EMBL/GenBank/DDBJ databases">
        <title>Comparative genomics, transcriptomics and evolutionary studies reveal genomic signatures of adaptation to plant cell wall in hemibiotrophic fungi.</title>
        <authorList>
            <consortium name="DOE Joint Genome Institute"/>
            <person name="Baroncelli R."/>
            <person name="Diaz J.F."/>
            <person name="Benocci T."/>
            <person name="Peng M."/>
            <person name="Battaglia E."/>
            <person name="Haridas S."/>
            <person name="Andreopoulos W."/>
            <person name="Labutti K."/>
            <person name="Pangilinan J."/>
            <person name="Floch G.L."/>
            <person name="Makela M.R."/>
            <person name="Henrissat B."/>
            <person name="Grigoriev I.V."/>
            <person name="Crouch J.A."/>
            <person name="De Vries R.P."/>
            <person name="Sukno S.A."/>
            <person name="Thon M.R."/>
        </authorList>
    </citation>
    <scope>NUCLEOTIDE SEQUENCE</scope>
    <source>
        <strain evidence="1">CBS 125086</strain>
    </source>
</reference>
<comment type="caution">
    <text evidence="1">The sequence shown here is derived from an EMBL/GenBank/DDBJ whole genome shotgun (WGS) entry which is preliminary data.</text>
</comment>
<name>A0AAD8V6Z4_9PEZI</name>
<feature type="non-terminal residue" evidence="1">
    <location>
        <position position="70"/>
    </location>
</feature>
<gene>
    <name evidence="1" type="ORF">LY79DRAFT_549892</name>
</gene>
<dbReference type="InterPro" id="IPR036812">
    <property type="entry name" value="NAD(P)_OxRdtase_dom_sf"/>
</dbReference>